<keyword evidence="3" id="KW-1185">Reference proteome</keyword>
<organism evidence="2 3">
    <name type="scientific">Ramlibacter alkalitolerans</name>
    <dbReference type="NCBI Taxonomy" id="2039631"/>
    <lineage>
        <taxon>Bacteria</taxon>
        <taxon>Pseudomonadati</taxon>
        <taxon>Pseudomonadota</taxon>
        <taxon>Betaproteobacteria</taxon>
        <taxon>Burkholderiales</taxon>
        <taxon>Comamonadaceae</taxon>
        <taxon>Ramlibacter</taxon>
    </lineage>
</organism>
<reference evidence="2 3" key="1">
    <citation type="journal article" date="2017" name="Int. J. Syst. Evol. Microbiol.">
        <title>Ramlibacter alkalitolerans sp. nov., alkali-tolerant bacterium isolated from soil of ginseng.</title>
        <authorList>
            <person name="Lee D.H."/>
            <person name="Cha C.J."/>
        </authorList>
    </citation>
    <scope>NUCLEOTIDE SEQUENCE [LARGE SCALE GENOMIC DNA]</scope>
    <source>
        <strain evidence="2 3">KACC 19305</strain>
    </source>
</reference>
<name>A0ABS1JR99_9BURK</name>
<keyword evidence="1" id="KW-0732">Signal</keyword>
<dbReference type="EMBL" id="JAEQND010000009">
    <property type="protein sequence ID" value="MBL0426772.1"/>
    <property type="molecule type" value="Genomic_DNA"/>
</dbReference>
<evidence type="ECO:0000313" key="2">
    <source>
        <dbReference type="EMBL" id="MBL0426772.1"/>
    </source>
</evidence>
<dbReference type="RefSeq" id="WP_201691097.1">
    <property type="nucleotide sequence ID" value="NZ_JAEQND010000009.1"/>
</dbReference>
<evidence type="ECO:0000313" key="3">
    <source>
        <dbReference type="Proteomes" id="UP000622707"/>
    </source>
</evidence>
<evidence type="ECO:0000256" key="1">
    <source>
        <dbReference type="SAM" id="SignalP"/>
    </source>
</evidence>
<feature type="signal peptide" evidence="1">
    <location>
        <begin position="1"/>
        <end position="19"/>
    </location>
</feature>
<feature type="chain" id="PRO_5046345532" evidence="1">
    <location>
        <begin position="20"/>
        <end position="116"/>
    </location>
</feature>
<dbReference type="Proteomes" id="UP000622707">
    <property type="component" value="Unassembled WGS sequence"/>
</dbReference>
<dbReference type="Pfam" id="PF13663">
    <property type="entry name" value="DUF4148"/>
    <property type="match status" value="1"/>
</dbReference>
<gene>
    <name evidence="2" type="ORF">JI746_16790</name>
</gene>
<accession>A0ABS1JR99</accession>
<proteinExistence type="predicted"/>
<protein>
    <submittedName>
        <fullName evidence="2">DUF4148 domain-containing protein</fullName>
    </submittedName>
</protein>
<comment type="caution">
    <text evidence="2">The sequence shown here is derived from an EMBL/GenBank/DDBJ whole genome shotgun (WGS) entry which is preliminary data.</text>
</comment>
<sequence length="116" mass="12012">MNRTLIAAIAFVAASSAFAESPLANTTPVTGAKSRAEVTVELQQYKASGVNPWAQGYDQLRGLQGSKTRAQVNAEYMQSRDETAALTGEDSGSAYLSARTPGVAGAVLAGQPVNAH</sequence>
<dbReference type="InterPro" id="IPR025421">
    <property type="entry name" value="DUF4148"/>
</dbReference>